<reference evidence="2" key="1">
    <citation type="submission" date="2021-03" db="EMBL/GenBank/DDBJ databases">
        <title>Comparative genomics and phylogenomic investigation of the class Geoglossomycetes provide insights into ecological specialization and systematics.</title>
        <authorList>
            <person name="Melie T."/>
            <person name="Pirro S."/>
            <person name="Miller A.N."/>
            <person name="Quandt A."/>
        </authorList>
    </citation>
    <scope>NUCLEOTIDE SEQUENCE</scope>
    <source>
        <strain evidence="2">GBOQ0MN5Z8</strain>
    </source>
</reference>
<proteinExistence type="predicted"/>
<feature type="compositionally biased region" description="Polar residues" evidence="1">
    <location>
        <begin position="48"/>
        <end position="59"/>
    </location>
</feature>
<gene>
    <name evidence="2" type="ORF">FGG08_003055</name>
</gene>
<dbReference type="EMBL" id="JAGHQL010000051">
    <property type="protein sequence ID" value="KAH0542550.1"/>
    <property type="molecule type" value="Genomic_DNA"/>
</dbReference>
<keyword evidence="3" id="KW-1185">Reference proteome</keyword>
<feature type="region of interest" description="Disordered" evidence="1">
    <location>
        <begin position="1"/>
        <end position="89"/>
    </location>
</feature>
<comment type="caution">
    <text evidence="2">The sequence shown here is derived from an EMBL/GenBank/DDBJ whole genome shotgun (WGS) entry which is preliminary data.</text>
</comment>
<evidence type="ECO:0000256" key="1">
    <source>
        <dbReference type="SAM" id="MobiDB-lite"/>
    </source>
</evidence>
<feature type="compositionally biased region" description="Low complexity" evidence="1">
    <location>
        <begin position="71"/>
        <end position="80"/>
    </location>
</feature>
<evidence type="ECO:0000313" key="3">
    <source>
        <dbReference type="Proteomes" id="UP000698800"/>
    </source>
</evidence>
<organism evidence="2 3">
    <name type="scientific">Glutinoglossum americanum</name>
    <dbReference type="NCBI Taxonomy" id="1670608"/>
    <lineage>
        <taxon>Eukaryota</taxon>
        <taxon>Fungi</taxon>
        <taxon>Dikarya</taxon>
        <taxon>Ascomycota</taxon>
        <taxon>Pezizomycotina</taxon>
        <taxon>Geoglossomycetes</taxon>
        <taxon>Geoglossales</taxon>
        <taxon>Geoglossaceae</taxon>
        <taxon>Glutinoglossum</taxon>
    </lineage>
</organism>
<dbReference type="Proteomes" id="UP000698800">
    <property type="component" value="Unassembled WGS sequence"/>
</dbReference>
<name>A0A9P8I3K0_9PEZI</name>
<sequence>MSGQPGGPGGSGPQNGPPSAGMGGPPQQAGGGQAGGGPQGATQGGGISQQNLNSISITTWERKKGGRHPMSRSPSAASPRIAEIGNISRTCRSPYDTKLAELHPD</sequence>
<feature type="compositionally biased region" description="Gly residues" evidence="1">
    <location>
        <begin position="21"/>
        <end position="47"/>
    </location>
</feature>
<protein>
    <submittedName>
        <fullName evidence="2">Uncharacterized protein</fullName>
    </submittedName>
</protein>
<evidence type="ECO:0000313" key="2">
    <source>
        <dbReference type="EMBL" id="KAH0542550.1"/>
    </source>
</evidence>
<accession>A0A9P8I3K0</accession>
<feature type="compositionally biased region" description="Gly residues" evidence="1">
    <location>
        <begin position="1"/>
        <end position="13"/>
    </location>
</feature>
<dbReference type="AlphaFoldDB" id="A0A9P8I3K0"/>